<keyword evidence="10" id="KW-1185">Reference proteome</keyword>
<evidence type="ECO:0000313" key="9">
    <source>
        <dbReference type="EMBL" id="KAF9510095.1"/>
    </source>
</evidence>
<evidence type="ECO:0000256" key="3">
    <source>
        <dbReference type="ARBA" id="ARBA00022617"/>
    </source>
</evidence>
<dbReference type="SUPFAM" id="SSF47571">
    <property type="entry name" value="Cloroperoxidase"/>
    <property type="match status" value="1"/>
</dbReference>
<feature type="non-terminal residue" evidence="9">
    <location>
        <position position="1"/>
    </location>
</feature>
<dbReference type="OrthoDB" id="407298at2759"/>
<keyword evidence="4" id="KW-0479">Metal-binding</keyword>
<dbReference type="EMBL" id="MU129023">
    <property type="protein sequence ID" value="KAF9510095.1"/>
    <property type="molecule type" value="Genomic_DNA"/>
</dbReference>
<evidence type="ECO:0000256" key="6">
    <source>
        <dbReference type="ARBA" id="ARBA00023004"/>
    </source>
</evidence>
<dbReference type="PROSITE" id="PS51405">
    <property type="entry name" value="HEME_HALOPEROXIDASE"/>
    <property type="match status" value="1"/>
</dbReference>
<dbReference type="GO" id="GO:0046872">
    <property type="term" value="F:metal ion binding"/>
    <property type="evidence" value="ECO:0007669"/>
    <property type="project" value="UniProtKB-KW"/>
</dbReference>
<comment type="caution">
    <text evidence="9">The sequence shown here is derived from an EMBL/GenBank/DDBJ whole genome shotgun (WGS) entry which is preliminary data.</text>
</comment>
<evidence type="ECO:0000256" key="7">
    <source>
        <dbReference type="ARBA" id="ARBA00025795"/>
    </source>
</evidence>
<gene>
    <name evidence="9" type="ORF">BS47DRAFT_1300664</name>
</gene>
<dbReference type="InterPro" id="IPR036851">
    <property type="entry name" value="Chloroperoxidase-like_sf"/>
</dbReference>
<dbReference type="Gene3D" id="1.10.489.10">
    <property type="entry name" value="Chloroperoxidase-like"/>
    <property type="match status" value="1"/>
</dbReference>
<evidence type="ECO:0000259" key="8">
    <source>
        <dbReference type="PROSITE" id="PS51405"/>
    </source>
</evidence>
<evidence type="ECO:0000256" key="5">
    <source>
        <dbReference type="ARBA" id="ARBA00023002"/>
    </source>
</evidence>
<comment type="similarity">
    <text evidence="7">Belongs to the chloroperoxidase family.</text>
</comment>
<evidence type="ECO:0000256" key="2">
    <source>
        <dbReference type="ARBA" id="ARBA00022559"/>
    </source>
</evidence>
<proteinExistence type="inferred from homology"/>
<comment type="cofactor">
    <cofactor evidence="1">
        <name>heme b</name>
        <dbReference type="ChEBI" id="CHEBI:60344"/>
    </cofactor>
</comment>
<accession>A0A9P6AQJ1</accession>
<sequence length="83" mass="9355">KGSVVKEGKAGYKCMWPKFITPQAGNSHAPCPHLNALVNHRILPRDGQNITKEMFQKVLEDTFNFSPTLMRNTTPLRVSMDTL</sequence>
<dbReference type="Proteomes" id="UP000886523">
    <property type="component" value="Unassembled WGS sequence"/>
</dbReference>
<dbReference type="InterPro" id="IPR000028">
    <property type="entry name" value="Chloroperoxidase"/>
</dbReference>
<keyword evidence="5" id="KW-0560">Oxidoreductase</keyword>
<dbReference type="GO" id="GO:0004601">
    <property type="term" value="F:peroxidase activity"/>
    <property type="evidence" value="ECO:0007669"/>
    <property type="project" value="UniProtKB-KW"/>
</dbReference>
<keyword evidence="3" id="KW-0349">Heme</keyword>
<dbReference type="PANTHER" id="PTHR33577:SF7">
    <property type="entry name" value="HEME HALOPEROXIDASE FAMILY PROFILE DOMAIN-CONTAINING PROTEIN"/>
    <property type="match status" value="1"/>
</dbReference>
<reference evidence="9" key="1">
    <citation type="journal article" date="2020" name="Nat. Commun.">
        <title>Large-scale genome sequencing of mycorrhizal fungi provides insights into the early evolution of symbiotic traits.</title>
        <authorList>
            <person name="Miyauchi S."/>
            <person name="Kiss E."/>
            <person name="Kuo A."/>
            <person name="Drula E."/>
            <person name="Kohler A."/>
            <person name="Sanchez-Garcia M."/>
            <person name="Morin E."/>
            <person name="Andreopoulos B."/>
            <person name="Barry K.W."/>
            <person name="Bonito G."/>
            <person name="Buee M."/>
            <person name="Carver A."/>
            <person name="Chen C."/>
            <person name="Cichocki N."/>
            <person name="Clum A."/>
            <person name="Culley D."/>
            <person name="Crous P.W."/>
            <person name="Fauchery L."/>
            <person name="Girlanda M."/>
            <person name="Hayes R.D."/>
            <person name="Keri Z."/>
            <person name="LaButti K."/>
            <person name="Lipzen A."/>
            <person name="Lombard V."/>
            <person name="Magnuson J."/>
            <person name="Maillard F."/>
            <person name="Murat C."/>
            <person name="Nolan M."/>
            <person name="Ohm R.A."/>
            <person name="Pangilinan J."/>
            <person name="Pereira M.F."/>
            <person name="Perotto S."/>
            <person name="Peter M."/>
            <person name="Pfister S."/>
            <person name="Riley R."/>
            <person name="Sitrit Y."/>
            <person name="Stielow J.B."/>
            <person name="Szollosi G."/>
            <person name="Zifcakova L."/>
            <person name="Stursova M."/>
            <person name="Spatafora J.W."/>
            <person name="Tedersoo L."/>
            <person name="Vaario L.M."/>
            <person name="Yamada A."/>
            <person name="Yan M."/>
            <person name="Wang P."/>
            <person name="Xu J."/>
            <person name="Bruns T."/>
            <person name="Baldrian P."/>
            <person name="Vilgalys R."/>
            <person name="Dunand C."/>
            <person name="Henrissat B."/>
            <person name="Grigoriev I.V."/>
            <person name="Hibbett D."/>
            <person name="Nagy L.G."/>
            <person name="Martin F.M."/>
        </authorList>
    </citation>
    <scope>NUCLEOTIDE SEQUENCE</scope>
    <source>
        <strain evidence="9">UP504</strain>
    </source>
</reference>
<name>A0A9P6AQJ1_9AGAM</name>
<keyword evidence="2" id="KW-0575">Peroxidase</keyword>
<evidence type="ECO:0000256" key="1">
    <source>
        <dbReference type="ARBA" id="ARBA00001970"/>
    </source>
</evidence>
<dbReference type="PANTHER" id="PTHR33577">
    <property type="entry name" value="STERIGMATOCYSTIN BIOSYNTHESIS PEROXIDASE STCC-RELATED"/>
    <property type="match status" value="1"/>
</dbReference>
<feature type="domain" description="Heme haloperoxidase family profile" evidence="8">
    <location>
        <begin position="15"/>
        <end position="83"/>
    </location>
</feature>
<evidence type="ECO:0000313" key="10">
    <source>
        <dbReference type="Proteomes" id="UP000886523"/>
    </source>
</evidence>
<evidence type="ECO:0000256" key="4">
    <source>
        <dbReference type="ARBA" id="ARBA00022723"/>
    </source>
</evidence>
<protein>
    <recommendedName>
        <fullName evidence="8">Heme haloperoxidase family profile domain-containing protein</fullName>
    </recommendedName>
</protein>
<dbReference type="AlphaFoldDB" id="A0A9P6AQJ1"/>
<organism evidence="9 10">
    <name type="scientific">Hydnum rufescens UP504</name>
    <dbReference type="NCBI Taxonomy" id="1448309"/>
    <lineage>
        <taxon>Eukaryota</taxon>
        <taxon>Fungi</taxon>
        <taxon>Dikarya</taxon>
        <taxon>Basidiomycota</taxon>
        <taxon>Agaricomycotina</taxon>
        <taxon>Agaricomycetes</taxon>
        <taxon>Cantharellales</taxon>
        <taxon>Hydnaceae</taxon>
        <taxon>Hydnum</taxon>
    </lineage>
</organism>
<dbReference type="Pfam" id="PF01328">
    <property type="entry name" value="Peroxidase_2"/>
    <property type="match status" value="1"/>
</dbReference>
<keyword evidence="6" id="KW-0408">Iron</keyword>